<proteinExistence type="inferred from homology"/>
<dbReference type="Pfam" id="PF03938">
    <property type="entry name" value="OmpH"/>
    <property type="match status" value="1"/>
</dbReference>
<dbReference type="Gene3D" id="3.30.910.20">
    <property type="entry name" value="Skp domain"/>
    <property type="match status" value="1"/>
</dbReference>
<name>A0A6I4U4K9_9SPHN</name>
<dbReference type="Proteomes" id="UP000429229">
    <property type="component" value="Unassembled WGS sequence"/>
</dbReference>
<dbReference type="AlphaFoldDB" id="A0A6I4U4K9"/>
<feature type="chain" id="PRO_5026199206" evidence="3">
    <location>
        <begin position="24"/>
        <end position="225"/>
    </location>
</feature>
<sequence>MKFKALLVAATVSVAALATPAAAQVQGNIAVVNSPLAIAQTTALQSAYQQISTTYQTQRTTIQERQQQQQTLLQQLDTNSDGNLDENEQRAAQGTPQAQQYAQLEEEIAGLQNQIDRARVYAVEQLLRAYSPALQQLLTQNNVQVLLSPEAILFAQPGADMTQKVVDAVNASTPSVAAVPPADWQPSRQAVAVFQQVQQILMAAAQAQAQQQQQPQQQPSSDSRM</sequence>
<dbReference type="InterPro" id="IPR005632">
    <property type="entry name" value="Chaperone_Skp"/>
</dbReference>
<dbReference type="GO" id="GO:0051082">
    <property type="term" value="F:unfolded protein binding"/>
    <property type="evidence" value="ECO:0007669"/>
    <property type="project" value="InterPro"/>
</dbReference>
<organism evidence="4 5">
    <name type="scientific">Alteriqipengyuania halimionae</name>
    <dbReference type="NCBI Taxonomy" id="1926630"/>
    <lineage>
        <taxon>Bacteria</taxon>
        <taxon>Pseudomonadati</taxon>
        <taxon>Pseudomonadota</taxon>
        <taxon>Alphaproteobacteria</taxon>
        <taxon>Sphingomonadales</taxon>
        <taxon>Erythrobacteraceae</taxon>
        <taxon>Alteriqipengyuania</taxon>
    </lineage>
</organism>
<reference evidence="4 5" key="1">
    <citation type="submission" date="2019-12" db="EMBL/GenBank/DDBJ databases">
        <title>Genomic-based taxomic classification of the family Erythrobacteraceae.</title>
        <authorList>
            <person name="Xu L."/>
        </authorList>
    </citation>
    <scope>NUCLEOTIDE SEQUENCE [LARGE SCALE GENOMIC DNA]</scope>
    <source>
        <strain evidence="4 5">LMG 29519</strain>
    </source>
</reference>
<dbReference type="SMART" id="SM00935">
    <property type="entry name" value="OmpH"/>
    <property type="match status" value="1"/>
</dbReference>
<dbReference type="GO" id="GO:0005829">
    <property type="term" value="C:cytosol"/>
    <property type="evidence" value="ECO:0007669"/>
    <property type="project" value="TreeGrafter"/>
</dbReference>
<evidence type="ECO:0000313" key="5">
    <source>
        <dbReference type="Proteomes" id="UP000429229"/>
    </source>
</evidence>
<evidence type="ECO:0000256" key="3">
    <source>
        <dbReference type="SAM" id="SignalP"/>
    </source>
</evidence>
<comment type="similarity">
    <text evidence="1">Belongs to the Skp family.</text>
</comment>
<evidence type="ECO:0000256" key="1">
    <source>
        <dbReference type="ARBA" id="ARBA00009091"/>
    </source>
</evidence>
<dbReference type="GO" id="GO:0050821">
    <property type="term" value="P:protein stabilization"/>
    <property type="evidence" value="ECO:0007669"/>
    <property type="project" value="TreeGrafter"/>
</dbReference>
<keyword evidence="5" id="KW-1185">Reference proteome</keyword>
<evidence type="ECO:0000313" key="4">
    <source>
        <dbReference type="EMBL" id="MXP09167.1"/>
    </source>
</evidence>
<gene>
    <name evidence="4" type="ORF">GRI68_03120</name>
</gene>
<dbReference type="SUPFAM" id="SSF111384">
    <property type="entry name" value="OmpH-like"/>
    <property type="match status" value="1"/>
</dbReference>
<keyword evidence="2 3" id="KW-0732">Signal</keyword>
<comment type="caution">
    <text evidence="4">The sequence shown here is derived from an EMBL/GenBank/DDBJ whole genome shotgun (WGS) entry which is preliminary data.</text>
</comment>
<dbReference type="EMBL" id="WTYR01000001">
    <property type="protein sequence ID" value="MXP09167.1"/>
    <property type="molecule type" value="Genomic_DNA"/>
</dbReference>
<dbReference type="RefSeq" id="WP_160615790.1">
    <property type="nucleotide sequence ID" value="NZ_WTYR01000001.1"/>
</dbReference>
<protein>
    <submittedName>
        <fullName evidence="4">OmpH family outer membrane protein</fullName>
    </submittedName>
</protein>
<dbReference type="InterPro" id="IPR024930">
    <property type="entry name" value="Skp_dom_sf"/>
</dbReference>
<accession>A0A6I4U4K9</accession>
<feature type="signal peptide" evidence="3">
    <location>
        <begin position="1"/>
        <end position="23"/>
    </location>
</feature>
<evidence type="ECO:0000256" key="2">
    <source>
        <dbReference type="ARBA" id="ARBA00022729"/>
    </source>
</evidence>
<dbReference type="OrthoDB" id="7427936at2"/>
<dbReference type="PANTHER" id="PTHR35089:SF1">
    <property type="entry name" value="CHAPERONE PROTEIN SKP"/>
    <property type="match status" value="1"/>
</dbReference>
<dbReference type="PANTHER" id="PTHR35089">
    <property type="entry name" value="CHAPERONE PROTEIN SKP"/>
    <property type="match status" value="1"/>
</dbReference>